<evidence type="ECO:0000313" key="1">
    <source>
        <dbReference type="EMBL" id="QIP42379.1"/>
    </source>
</evidence>
<accession>A0A6G9CZN8</accession>
<organism evidence="1 2">
    <name type="scientific">Rhodococcus erythropolis</name>
    <name type="common">Arthrobacter picolinophilus</name>
    <dbReference type="NCBI Taxonomy" id="1833"/>
    <lineage>
        <taxon>Bacteria</taxon>
        <taxon>Bacillati</taxon>
        <taxon>Actinomycetota</taxon>
        <taxon>Actinomycetes</taxon>
        <taxon>Mycobacteriales</taxon>
        <taxon>Nocardiaceae</taxon>
        <taxon>Rhodococcus</taxon>
        <taxon>Rhodococcus erythropolis group</taxon>
    </lineage>
</organism>
<reference evidence="1 2" key="1">
    <citation type="submission" date="2020-03" db="EMBL/GenBank/DDBJ databases">
        <title>Screen low temperature-resistant strains for efficient degradation of petroleum hydrocarbons under the low temperature.</title>
        <authorList>
            <person name="Wang Y."/>
            <person name="Chen J."/>
        </authorList>
    </citation>
    <scope>NUCLEOTIDE SEQUENCE [LARGE SCALE GENOMIC DNA]</scope>
    <source>
        <strain evidence="1 2">KB1</strain>
    </source>
</reference>
<sequence>MIDGLCASRTDHRELPVPALSSEQLDHVLHRFQATPGKNC</sequence>
<dbReference type="EMBL" id="CP050124">
    <property type="protein sequence ID" value="QIP42379.1"/>
    <property type="molecule type" value="Genomic_DNA"/>
</dbReference>
<proteinExistence type="predicted"/>
<dbReference type="Proteomes" id="UP000502345">
    <property type="component" value="Chromosome"/>
</dbReference>
<evidence type="ECO:0000313" key="2">
    <source>
        <dbReference type="Proteomes" id="UP000502345"/>
    </source>
</evidence>
<gene>
    <name evidence="1" type="ORF">G9444_5136</name>
</gene>
<name>A0A6G9CZN8_RHOER</name>
<protein>
    <submittedName>
        <fullName evidence="1">Uncharacterized protein</fullName>
    </submittedName>
</protein>
<dbReference type="AlphaFoldDB" id="A0A6G9CZN8"/>